<dbReference type="Proteomes" id="UP000178040">
    <property type="component" value="Unassembled WGS sequence"/>
</dbReference>
<feature type="transmembrane region" description="Helical" evidence="1">
    <location>
        <begin position="103"/>
        <end position="120"/>
    </location>
</feature>
<feature type="transmembrane region" description="Helical" evidence="1">
    <location>
        <begin position="377"/>
        <end position="396"/>
    </location>
</feature>
<organism evidence="2 3">
    <name type="scientific">Candidatus Roizmanbacteria bacterium RIFCSPLOWO2_01_FULL_37_16</name>
    <dbReference type="NCBI Taxonomy" id="1802058"/>
    <lineage>
        <taxon>Bacteria</taxon>
        <taxon>Candidatus Roizmaniibacteriota</taxon>
    </lineage>
</organism>
<comment type="caution">
    <text evidence="2">The sequence shown here is derived from an EMBL/GenBank/DDBJ whole genome shotgun (WGS) entry which is preliminary data.</text>
</comment>
<feature type="transmembrane region" description="Helical" evidence="1">
    <location>
        <begin position="132"/>
        <end position="150"/>
    </location>
</feature>
<dbReference type="Pfam" id="PF09852">
    <property type="entry name" value="DUF2079"/>
    <property type="match status" value="1"/>
</dbReference>
<protein>
    <recommendedName>
        <fullName evidence="4">Glycosyltransferase RgtA/B/C/D-like domain-containing protein</fullName>
    </recommendedName>
</protein>
<gene>
    <name evidence="2" type="ORF">A3B40_00995</name>
</gene>
<keyword evidence="1" id="KW-0472">Membrane</keyword>
<dbReference type="AlphaFoldDB" id="A0A1F7IJ18"/>
<feature type="transmembrane region" description="Helical" evidence="1">
    <location>
        <begin position="295"/>
        <end position="317"/>
    </location>
</feature>
<sequence>MVNFIKKYKYHILLWIFIVAYIIYFSYFTILRYRTLYASYYDLGIMQQTVYNTFMSIKTGDWSRLLELTNPIAENQIKRVAIHNDILLALLAPFYFFNSSPGTLLVVQSMVTALGAFAIFKITNLVLAKVRYSNFLALVFSLAYLLYPPLERANIFDFHAVTFATTFLLFMFYFWLIKKYKISLVFFALSLLSKEQVALTTLFFGIYIFTTTLHSNVVKRERKHTTLYASKIISVSIIWFIFSVFYLIPLFRSGQHFAVSRYSDFGDSPIRIIIGIVSNPDSISKLIFREDTWRYFVNLLAPIGFLSLFSPIQLIIALPEFAINLLSNNPNMRNINYQYTAVITPFVFVSAIYGVKKLIDSKIQPSNWQTKGIKTNQLIKIVIIVLLISSLSSAYLKGPLPFAKTKDIHPIKYPQKEAADTAFWAKTLKDENLKISTTGQLSPFFTSRRYFYIFSSRYSFSDYVIVRLNEIYDYPEKNELIPVYERLKKDKNYELIFKKENFEVYKKVASS</sequence>
<feature type="transmembrane region" description="Helical" evidence="1">
    <location>
        <begin position="12"/>
        <end position="31"/>
    </location>
</feature>
<keyword evidence="1" id="KW-0812">Transmembrane</keyword>
<evidence type="ECO:0000313" key="2">
    <source>
        <dbReference type="EMBL" id="OGK43358.1"/>
    </source>
</evidence>
<feature type="transmembrane region" description="Helical" evidence="1">
    <location>
        <begin position="337"/>
        <end position="356"/>
    </location>
</feature>
<keyword evidence="1" id="KW-1133">Transmembrane helix</keyword>
<feature type="transmembrane region" description="Helical" evidence="1">
    <location>
        <begin position="156"/>
        <end position="177"/>
    </location>
</feature>
<dbReference type="InterPro" id="IPR018650">
    <property type="entry name" value="STSV1_Orf64"/>
</dbReference>
<feature type="transmembrane region" description="Helical" evidence="1">
    <location>
        <begin position="184"/>
        <end position="208"/>
    </location>
</feature>
<proteinExistence type="predicted"/>
<feature type="transmembrane region" description="Helical" evidence="1">
    <location>
        <begin position="228"/>
        <end position="251"/>
    </location>
</feature>
<evidence type="ECO:0000256" key="1">
    <source>
        <dbReference type="SAM" id="Phobius"/>
    </source>
</evidence>
<dbReference type="EMBL" id="MGAI01000053">
    <property type="protein sequence ID" value="OGK43358.1"/>
    <property type="molecule type" value="Genomic_DNA"/>
</dbReference>
<evidence type="ECO:0008006" key="4">
    <source>
        <dbReference type="Google" id="ProtNLM"/>
    </source>
</evidence>
<reference evidence="2 3" key="1">
    <citation type="journal article" date="2016" name="Nat. Commun.">
        <title>Thousands of microbial genomes shed light on interconnected biogeochemical processes in an aquifer system.</title>
        <authorList>
            <person name="Anantharaman K."/>
            <person name="Brown C.T."/>
            <person name="Hug L.A."/>
            <person name="Sharon I."/>
            <person name="Castelle C.J."/>
            <person name="Probst A.J."/>
            <person name="Thomas B.C."/>
            <person name="Singh A."/>
            <person name="Wilkins M.J."/>
            <person name="Karaoz U."/>
            <person name="Brodie E.L."/>
            <person name="Williams K.H."/>
            <person name="Hubbard S.S."/>
            <person name="Banfield J.F."/>
        </authorList>
    </citation>
    <scope>NUCLEOTIDE SEQUENCE [LARGE SCALE GENOMIC DNA]</scope>
</reference>
<name>A0A1F7IJ18_9BACT</name>
<accession>A0A1F7IJ18</accession>
<evidence type="ECO:0000313" key="3">
    <source>
        <dbReference type="Proteomes" id="UP000178040"/>
    </source>
</evidence>